<proteinExistence type="predicted"/>
<dbReference type="GO" id="GO:0003676">
    <property type="term" value="F:nucleic acid binding"/>
    <property type="evidence" value="ECO:0007669"/>
    <property type="project" value="InterPro"/>
</dbReference>
<dbReference type="AlphaFoldDB" id="A0A8N1S7A4"/>
<dbReference type="Gene3D" id="3.30.420.10">
    <property type="entry name" value="Ribonuclease H-like superfamily/Ribonuclease H"/>
    <property type="match status" value="1"/>
</dbReference>
<dbReference type="RefSeq" id="XP_025073987.1">
    <property type="nucleotide sequence ID" value="XM_025218202.1"/>
</dbReference>
<feature type="non-terminal residue" evidence="2">
    <location>
        <position position="290"/>
    </location>
</feature>
<dbReference type="Proteomes" id="UP000504615">
    <property type="component" value="Unplaced"/>
</dbReference>
<sequence>MAPQCLVPTVKHRSDSIVVWGCFCGIEGHGIGDLIKVDDIMRKEDYKNILMEINFGMEFENSLIAVAEAADYSFTTAAAPATTVANSVATAANPIITASALASDLAAAPAAAPATAAAVTPAVALAVTLIESASKQTGMEVKIDWLIRTVRKIKDEVACKNEIKTMIAKNSFIREELKTFRRKFEEVKRNMQEKINGISGHGLGSYSAAVKNKKKESILIIQPLKEQESKTTKKLVKEKIDIKKMEVGITKLRKGSKGSVILGCESEGEMEKLKDTVREKLGEDFKIIEL</sequence>
<dbReference type="InterPro" id="IPR036397">
    <property type="entry name" value="RNaseH_sf"/>
</dbReference>
<protein>
    <submittedName>
        <fullName evidence="2">Uncharacterized protein LOC112552600</fullName>
    </submittedName>
</protein>
<dbReference type="OrthoDB" id="7554073at2759"/>
<dbReference type="GeneID" id="112552600"/>
<accession>A0A8N1S7A4</accession>
<organism evidence="1 2">
    <name type="scientific">Pogonomyrmex barbatus</name>
    <name type="common">red harvester ant</name>
    <dbReference type="NCBI Taxonomy" id="144034"/>
    <lineage>
        <taxon>Eukaryota</taxon>
        <taxon>Metazoa</taxon>
        <taxon>Ecdysozoa</taxon>
        <taxon>Arthropoda</taxon>
        <taxon>Hexapoda</taxon>
        <taxon>Insecta</taxon>
        <taxon>Pterygota</taxon>
        <taxon>Neoptera</taxon>
        <taxon>Endopterygota</taxon>
        <taxon>Hymenoptera</taxon>
        <taxon>Apocrita</taxon>
        <taxon>Aculeata</taxon>
        <taxon>Formicoidea</taxon>
        <taxon>Formicidae</taxon>
        <taxon>Myrmicinae</taxon>
        <taxon>Pogonomyrmex</taxon>
    </lineage>
</organism>
<gene>
    <name evidence="2" type="primary">LOC112552600</name>
</gene>
<evidence type="ECO:0000313" key="1">
    <source>
        <dbReference type="Proteomes" id="UP000504615"/>
    </source>
</evidence>
<reference evidence="2" key="1">
    <citation type="submission" date="2025-08" db="UniProtKB">
        <authorList>
            <consortium name="RefSeq"/>
        </authorList>
    </citation>
    <scope>IDENTIFICATION</scope>
</reference>
<name>A0A8N1S7A4_9HYME</name>
<keyword evidence="1" id="KW-1185">Reference proteome</keyword>
<evidence type="ECO:0000313" key="2">
    <source>
        <dbReference type="RefSeq" id="XP_025073987.1"/>
    </source>
</evidence>